<feature type="domain" description="ABC transmembrane type-1" evidence="12">
    <location>
        <begin position="187"/>
        <end position="467"/>
    </location>
</feature>
<dbReference type="GO" id="GO:0016887">
    <property type="term" value="F:ATP hydrolysis activity"/>
    <property type="evidence" value="ECO:0007669"/>
    <property type="project" value="InterPro"/>
</dbReference>
<dbReference type="InterPro" id="IPR027417">
    <property type="entry name" value="P-loop_NTPase"/>
</dbReference>
<dbReference type="InterPro" id="IPR017750">
    <property type="entry name" value="ATPase_T1SS"/>
</dbReference>
<dbReference type="AlphaFoldDB" id="A0A1Y6BA22"/>
<evidence type="ECO:0000256" key="8">
    <source>
        <dbReference type="ARBA" id="ARBA00023136"/>
    </source>
</evidence>
<evidence type="ECO:0000259" key="13">
    <source>
        <dbReference type="PROSITE" id="PS50990"/>
    </source>
</evidence>
<dbReference type="Gene3D" id="3.90.70.10">
    <property type="entry name" value="Cysteine proteinases"/>
    <property type="match status" value="1"/>
</dbReference>
<evidence type="ECO:0000256" key="1">
    <source>
        <dbReference type="ARBA" id="ARBA00004651"/>
    </source>
</evidence>
<dbReference type="Pfam" id="PF00664">
    <property type="entry name" value="ABC_membrane"/>
    <property type="match status" value="1"/>
</dbReference>
<keyword evidence="3" id="KW-1003">Cell membrane</keyword>
<name>A0A1Y6BA22_9PROT</name>
<keyword evidence="6 14" id="KW-0067">ATP-binding</keyword>
<feature type="domain" description="ABC transporter" evidence="11">
    <location>
        <begin position="501"/>
        <end position="734"/>
    </location>
</feature>
<accession>A0A1Y6BA22</accession>
<organism evidence="14 15">
    <name type="scientific">Tistlia consotensis USBA 355</name>
    <dbReference type="NCBI Taxonomy" id="560819"/>
    <lineage>
        <taxon>Bacteria</taxon>
        <taxon>Pseudomonadati</taxon>
        <taxon>Pseudomonadota</taxon>
        <taxon>Alphaproteobacteria</taxon>
        <taxon>Rhodospirillales</taxon>
        <taxon>Rhodovibrionaceae</taxon>
        <taxon>Tistlia</taxon>
    </lineage>
</organism>
<dbReference type="InterPro" id="IPR003439">
    <property type="entry name" value="ABC_transporter-like_ATP-bd"/>
</dbReference>
<feature type="region of interest" description="Disordered" evidence="9">
    <location>
        <begin position="1"/>
        <end position="31"/>
    </location>
</feature>
<dbReference type="PROSITE" id="PS50929">
    <property type="entry name" value="ABC_TM1F"/>
    <property type="match status" value="1"/>
</dbReference>
<dbReference type="Pfam" id="PF03412">
    <property type="entry name" value="Peptidase_C39"/>
    <property type="match status" value="1"/>
</dbReference>
<feature type="transmembrane region" description="Helical" evidence="10">
    <location>
        <begin position="222"/>
        <end position="240"/>
    </location>
</feature>
<dbReference type="EMBL" id="FWZX01000001">
    <property type="protein sequence ID" value="SME92801.1"/>
    <property type="molecule type" value="Genomic_DNA"/>
</dbReference>
<dbReference type="GO" id="GO:0008233">
    <property type="term" value="F:peptidase activity"/>
    <property type="evidence" value="ECO:0007669"/>
    <property type="project" value="InterPro"/>
</dbReference>
<keyword evidence="5" id="KW-0547">Nucleotide-binding</keyword>
<feature type="transmembrane region" description="Helical" evidence="10">
    <location>
        <begin position="326"/>
        <end position="346"/>
    </location>
</feature>
<dbReference type="NCBIfam" id="TIGR03375">
    <property type="entry name" value="type_I_sec_LssB"/>
    <property type="match status" value="1"/>
</dbReference>
<dbReference type="InterPro" id="IPR003593">
    <property type="entry name" value="AAA+_ATPase"/>
</dbReference>
<keyword evidence="15" id="KW-1185">Reference proteome</keyword>
<dbReference type="Gene3D" id="1.20.1560.10">
    <property type="entry name" value="ABC transporter type 1, transmembrane domain"/>
    <property type="match status" value="1"/>
</dbReference>
<dbReference type="InterPro" id="IPR039421">
    <property type="entry name" value="Type_1_exporter"/>
</dbReference>
<dbReference type="GO" id="GO:0140359">
    <property type="term" value="F:ABC-type transporter activity"/>
    <property type="evidence" value="ECO:0007669"/>
    <property type="project" value="InterPro"/>
</dbReference>
<dbReference type="PANTHER" id="PTHR24221">
    <property type="entry name" value="ATP-BINDING CASSETTE SUB-FAMILY B"/>
    <property type="match status" value="1"/>
</dbReference>
<reference evidence="14 15" key="1">
    <citation type="submission" date="2017-04" db="EMBL/GenBank/DDBJ databases">
        <authorList>
            <person name="Afonso C.L."/>
            <person name="Miller P.J."/>
            <person name="Scott M.A."/>
            <person name="Spackman E."/>
            <person name="Goraichik I."/>
            <person name="Dimitrov K.M."/>
            <person name="Suarez D.L."/>
            <person name="Swayne D.E."/>
        </authorList>
    </citation>
    <scope>NUCLEOTIDE SEQUENCE [LARGE SCALE GENOMIC DNA]</scope>
    <source>
        <strain evidence="14 15">USBA 355</strain>
    </source>
</reference>
<dbReference type="RefSeq" id="WP_085120860.1">
    <property type="nucleotide sequence ID" value="NZ_FWZX01000001.1"/>
</dbReference>
<gene>
    <name evidence="14" type="ORF">SAMN05428998_101530</name>
</gene>
<dbReference type="Proteomes" id="UP000192917">
    <property type="component" value="Unassembled WGS sequence"/>
</dbReference>
<feature type="transmembrane region" description="Helical" evidence="10">
    <location>
        <begin position="183"/>
        <end position="202"/>
    </location>
</feature>
<evidence type="ECO:0000313" key="15">
    <source>
        <dbReference type="Proteomes" id="UP000192917"/>
    </source>
</evidence>
<evidence type="ECO:0000256" key="2">
    <source>
        <dbReference type="ARBA" id="ARBA00022448"/>
    </source>
</evidence>
<dbReference type="InterPro" id="IPR005074">
    <property type="entry name" value="Peptidase_C39"/>
</dbReference>
<keyword evidence="8 10" id="KW-0472">Membrane</keyword>
<evidence type="ECO:0000256" key="5">
    <source>
        <dbReference type="ARBA" id="ARBA00022741"/>
    </source>
</evidence>
<evidence type="ECO:0000256" key="3">
    <source>
        <dbReference type="ARBA" id="ARBA00022475"/>
    </source>
</evidence>
<dbReference type="CDD" id="cd02421">
    <property type="entry name" value="Peptidase_C39_likeD"/>
    <property type="match status" value="1"/>
</dbReference>
<feature type="domain" description="Peptidase C39" evidence="13">
    <location>
        <begin position="30"/>
        <end position="152"/>
    </location>
</feature>
<feature type="transmembrane region" description="Helical" evidence="10">
    <location>
        <begin position="295"/>
        <end position="320"/>
    </location>
</feature>
<evidence type="ECO:0000256" key="10">
    <source>
        <dbReference type="SAM" id="Phobius"/>
    </source>
</evidence>
<dbReference type="PROSITE" id="PS00211">
    <property type="entry name" value="ABC_TRANSPORTER_1"/>
    <property type="match status" value="1"/>
</dbReference>
<dbReference type="GO" id="GO:0034040">
    <property type="term" value="F:ATPase-coupled lipid transmembrane transporter activity"/>
    <property type="evidence" value="ECO:0007669"/>
    <property type="project" value="TreeGrafter"/>
</dbReference>
<comment type="subcellular location">
    <subcellularLocation>
        <location evidence="1">Cell membrane</location>
        <topology evidence="1">Multi-pass membrane protein</topology>
    </subcellularLocation>
</comment>
<dbReference type="Pfam" id="PF00005">
    <property type="entry name" value="ABC_tran"/>
    <property type="match status" value="1"/>
</dbReference>
<sequence>MKAGIVRPLDGSAGAGEAAPEPPEAPIVGSLPPDDPLVTCLVFLCRYHGRPRSAQVLLSGLPISGRRLTPELFVRAAERAGLVARAVRRRLERIHPWTLPAVLLLDDGDAAVLVERRPDGSCLVIPGSGGGGETLVPAAELAARYGGYALLARPEHRFAATGGAERDVPRPRAWFWGTLMENWWTYIQVGLASIVINCFALANSLFTMNVYDRVLPNNAVETGVALAIGAASVFLFDFLLRNLRAWFIDFVGRRADVILACRIFDQVLDMKIAYRPASAGSFAAIVREFETVRDFFTSATLSTFVDLPFAFLFVGVIALISPPIGLLLLGVVLVVLLWGAVIQIPIARATSRNQKQGEHKHGILIESLTGLETLKMVGAEGRMRRIWEELVGNTAALGQKSRLYSNLGVHFVQMAQQMTMVGTVLAGIFLVGEGRLSAGGLIACVILSGRATGPMAQVAQLAMRFHQARSSLRALDRIMRLPVERPPGAQLLNRPHLSGALAFEGVSFVYPASSSEVLRDVSFKIAAGEKVGIVGRIGSGKSTIAKLAGGLYEPGKGSVRLDGTDVRQIEPSDVRANVGFVPQELFLFRGTIRENIAIAAPAASDLDVVAVAEAVGLHDFVAQHPAGYDLQVGERGDGLSGGQRQAVALARALLKGPNLLILDEPTSSMDTRSEEQIVASLGRLLQDRTILLITHRLSLLKLVDRLIVLDRGRIVADGPREEVLARLSSGRIATG</sequence>
<dbReference type="GO" id="GO:0005524">
    <property type="term" value="F:ATP binding"/>
    <property type="evidence" value="ECO:0007669"/>
    <property type="project" value="UniProtKB-KW"/>
</dbReference>
<dbReference type="InterPro" id="IPR036640">
    <property type="entry name" value="ABC1_TM_sf"/>
</dbReference>
<evidence type="ECO:0000313" key="14">
    <source>
        <dbReference type="EMBL" id="SME92801.1"/>
    </source>
</evidence>
<dbReference type="PROSITE" id="PS50990">
    <property type="entry name" value="PEPTIDASE_C39"/>
    <property type="match status" value="1"/>
</dbReference>
<protein>
    <submittedName>
        <fullName evidence="14">ATP-binding cassette, subfamily C, LapB</fullName>
    </submittedName>
</protein>
<keyword evidence="7 10" id="KW-1133">Transmembrane helix</keyword>
<dbReference type="GO" id="GO:0006508">
    <property type="term" value="P:proteolysis"/>
    <property type="evidence" value="ECO:0007669"/>
    <property type="project" value="InterPro"/>
</dbReference>
<dbReference type="InterPro" id="IPR011527">
    <property type="entry name" value="ABC1_TM_dom"/>
</dbReference>
<dbReference type="PANTHER" id="PTHR24221:SF248">
    <property type="entry name" value="ABC TRANSPORTER TRANSMEMBRANE REGION"/>
    <property type="match status" value="1"/>
</dbReference>
<keyword evidence="2" id="KW-0813">Transport</keyword>
<dbReference type="FunFam" id="3.40.50.300:FF:000299">
    <property type="entry name" value="ABC transporter ATP-binding protein/permease"/>
    <property type="match status" value="1"/>
</dbReference>
<evidence type="ECO:0000256" key="6">
    <source>
        <dbReference type="ARBA" id="ARBA00022840"/>
    </source>
</evidence>
<evidence type="ECO:0000259" key="12">
    <source>
        <dbReference type="PROSITE" id="PS50929"/>
    </source>
</evidence>
<dbReference type="GO" id="GO:0005886">
    <property type="term" value="C:plasma membrane"/>
    <property type="evidence" value="ECO:0007669"/>
    <property type="project" value="UniProtKB-SubCell"/>
</dbReference>
<keyword evidence="4 10" id="KW-0812">Transmembrane</keyword>
<evidence type="ECO:0000259" key="11">
    <source>
        <dbReference type="PROSITE" id="PS50893"/>
    </source>
</evidence>
<evidence type="ECO:0000256" key="9">
    <source>
        <dbReference type="SAM" id="MobiDB-lite"/>
    </source>
</evidence>
<evidence type="ECO:0000256" key="4">
    <source>
        <dbReference type="ARBA" id="ARBA00022692"/>
    </source>
</evidence>
<dbReference type="STRING" id="560819.SAMN05428998_101530"/>
<dbReference type="SUPFAM" id="SSF90123">
    <property type="entry name" value="ABC transporter transmembrane region"/>
    <property type="match status" value="1"/>
</dbReference>
<dbReference type="CDD" id="cd03245">
    <property type="entry name" value="ABCC_bacteriocin_exporters"/>
    <property type="match status" value="1"/>
</dbReference>
<dbReference type="PROSITE" id="PS50893">
    <property type="entry name" value="ABC_TRANSPORTER_2"/>
    <property type="match status" value="1"/>
</dbReference>
<evidence type="ECO:0000256" key="7">
    <source>
        <dbReference type="ARBA" id="ARBA00022989"/>
    </source>
</evidence>
<dbReference type="SUPFAM" id="SSF52540">
    <property type="entry name" value="P-loop containing nucleoside triphosphate hydrolases"/>
    <property type="match status" value="1"/>
</dbReference>
<proteinExistence type="predicted"/>
<dbReference type="Gene3D" id="3.40.50.300">
    <property type="entry name" value="P-loop containing nucleotide triphosphate hydrolases"/>
    <property type="match status" value="1"/>
</dbReference>
<dbReference type="CDD" id="cd18587">
    <property type="entry name" value="ABC_6TM_LapB_like"/>
    <property type="match status" value="1"/>
</dbReference>
<dbReference type="SMART" id="SM00382">
    <property type="entry name" value="AAA"/>
    <property type="match status" value="1"/>
</dbReference>
<dbReference type="InterPro" id="IPR017871">
    <property type="entry name" value="ABC_transporter-like_CS"/>
</dbReference>